<evidence type="ECO:0008006" key="6">
    <source>
        <dbReference type="Google" id="ProtNLM"/>
    </source>
</evidence>
<dbReference type="InterPro" id="IPR050327">
    <property type="entry name" value="Proton-linked_MCT"/>
</dbReference>
<dbReference type="OrthoDB" id="6499973at2759"/>
<proteinExistence type="inferred from homology"/>
<comment type="caution">
    <text evidence="4">The sequence shown here is derived from an EMBL/GenBank/DDBJ whole genome shotgun (WGS) entry which is preliminary data.</text>
</comment>
<feature type="transmembrane region" description="Helical" evidence="3">
    <location>
        <begin position="221"/>
        <end position="245"/>
    </location>
</feature>
<feature type="transmembrane region" description="Helical" evidence="3">
    <location>
        <begin position="257"/>
        <end position="275"/>
    </location>
</feature>
<gene>
    <name evidence="4" type="ORF">CVT26_005547</name>
</gene>
<feature type="transmembrane region" description="Helical" evidence="3">
    <location>
        <begin position="83"/>
        <end position="102"/>
    </location>
</feature>
<feature type="transmembrane region" description="Helical" evidence="3">
    <location>
        <begin position="178"/>
        <end position="197"/>
    </location>
</feature>
<reference evidence="4 5" key="1">
    <citation type="journal article" date="2018" name="Evol. Lett.">
        <title>Horizontal gene cluster transfer increased hallucinogenic mushroom diversity.</title>
        <authorList>
            <person name="Reynolds H.T."/>
            <person name="Vijayakumar V."/>
            <person name="Gluck-Thaler E."/>
            <person name="Korotkin H.B."/>
            <person name="Matheny P.B."/>
            <person name="Slot J.C."/>
        </authorList>
    </citation>
    <scope>NUCLEOTIDE SEQUENCE [LARGE SCALE GENOMIC DNA]</scope>
    <source>
        <strain evidence="4 5">SRW20</strain>
    </source>
</reference>
<evidence type="ECO:0000256" key="1">
    <source>
        <dbReference type="ARBA" id="ARBA00004141"/>
    </source>
</evidence>
<dbReference type="InterPro" id="IPR011701">
    <property type="entry name" value="MFS"/>
</dbReference>
<keyword evidence="3" id="KW-0812">Transmembrane</keyword>
<sequence length="360" mass="39072">MSEASAHELSASDQRYVAGLHPTDNSEGENVGTHIVDRGRQAWLTLVGCWIVQFCTYGWIGSFQLFMQYIPGVVVGKAFDAGYFRYMIAIGTFLQVVSMFMLSLARPHKYYEVFLAQAVGMGLGQSFLFLPSLTIIGHHFKHRRALATGIAVSGASFGGVVWPILLNHLIQRTSFANSVRATAALCGLMLFASNFLMKPRSTTRSNLLCQVDMKSILADPAYLISVMSAFCINLGLFFPYFYLQLYASNRKIDSPSAFYSIAILNAGGVLGRILPNVLADKLGTYNLLLPCLFISAGLAFAMLAISTLSGLLALAALFGFSSGSCRSQIIVYVGFPDLSADISLIPSLLVQLSNHTGEHG</sequence>
<dbReference type="PANTHER" id="PTHR11360">
    <property type="entry name" value="MONOCARBOXYLATE TRANSPORTER"/>
    <property type="match status" value="1"/>
</dbReference>
<comment type="subcellular location">
    <subcellularLocation>
        <location evidence="1">Membrane</location>
        <topology evidence="1">Multi-pass membrane protein</topology>
    </subcellularLocation>
</comment>
<comment type="similarity">
    <text evidence="2">Belongs to the major facilitator superfamily. Monocarboxylate porter (TC 2.A.1.13) family.</text>
</comment>
<dbReference type="Gene3D" id="1.20.1250.20">
    <property type="entry name" value="MFS general substrate transporter like domains"/>
    <property type="match status" value="2"/>
</dbReference>
<keyword evidence="3" id="KW-1133">Transmembrane helix</keyword>
<dbReference type="Proteomes" id="UP000284706">
    <property type="component" value="Unassembled WGS sequence"/>
</dbReference>
<dbReference type="AlphaFoldDB" id="A0A409XZR3"/>
<dbReference type="InterPro" id="IPR036259">
    <property type="entry name" value="MFS_trans_sf"/>
</dbReference>
<dbReference type="InParanoid" id="A0A409XZR3"/>
<feature type="transmembrane region" description="Helical" evidence="3">
    <location>
        <begin position="42"/>
        <end position="63"/>
    </location>
</feature>
<dbReference type="Pfam" id="PF07690">
    <property type="entry name" value="MFS_1"/>
    <property type="match status" value="1"/>
</dbReference>
<dbReference type="EMBL" id="NHYE01001385">
    <property type="protein sequence ID" value="PPQ96267.1"/>
    <property type="molecule type" value="Genomic_DNA"/>
</dbReference>
<evidence type="ECO:0000313" key="5">
    <source>
        <dbReference type="Proteomes" id="UP000284706"/>
    </source>
</evidence>
<feature type="transmembrane region" description="Helical" evidence="3">
    <location>
        <begin position="114"/>
        <end position="140"/>
    </location>
</feature>
<evidence type="ECO:0000256" key="2">
    <source>
        <dbReference type="ARBA" id="ARBA00006727"/>
    </source>
</evidence>
<keyword evidence="5" id="KW-1185">Reference proteome</keyword>
<dbReference type="SUPFAM" id="SSF103473">
    <property type="entry name" value="MFS general substrate transporter"/>
    <property type="match status" value="1"/>
</dbReference>
<feature type="transmembrane region" description="Helical" evidence="3">
    <location>
        <begin position="287"/>
        <end position="320"/>
    </location>
</feature>
<evidence type="ECO:0000256" key="3">
    <source>
        <dbReference type="SAM" id="Phobius"/>
    </source>
</evidence>
<dbReference type="GO" id="GO:0016020">
    <property type="term" value="C:membrane"/>
    <property type="evidence" value="ECO:0007669"/>
    <property type="project" value="UniProtKB-SubCell"/>
</dbReference>
<dbReference type="PANTHER" id="PTHR11360:SF234">
    <property type="entry name" value="MFS-TYPE TRANSPORTER DBAD-RELATED"/>
    <property type="match status" value="1"/>
</dbReference>
<feature type="transmembrane region" description="Helical" evidence="3">
    <location>
        <begin position="146"/>
        <end position="166"/>
    </location>
</feature>
<name>A0A409XZR3_9AGAR</name>
<accession>A0A409XZR3</accession>
<protein>
    <recommendedName>
        <fullName evidence="6">Major facilitator superfamily (MFS) profile domain-containing protein</fullName>
    </recommendedName>
</protein>
<dbReference type="GO" id="GO:0022857">
    <property type="term" value="F:transmembrane transporter activity"/>
    <property type="evidence" value="ECO:0007669"/>
    <property type="project" value="InterPro"/>
</dbReference>
<keyword evidence="3" id="KW-0472">Membrane</keyword>
<evidence type="ECO:0000313" key="4">
    <source>
        <dbReference type="EMBL" id="PPQ96267.1"/>
    </source>
</evidence>
<organism evidence="4 5">
    <name type="scientific">Gymnopilus dilepis</name>
    <dbReference type="NCBI Taxonomy" id="231916"/>
    <lineage>
        <taxon>Eukaryota</taxon>
        <taxon>Fungi</taxon>
        <taxon>Dikarya</taxon>
        <taxon>Basidiomycota</taxon>
        <taxon>Agaricomycotina</taxon>
        <taxon>Agaricomycetes</taxon>
        <taxon>Agaricomycetidae</taxon>
        <taxon>Agaricales</taxon>
        <taxon>Agaricineae</taxon>
        <taxon>Hymenogastraceae</taxon>
        <taxon>Gymnopilus</taxon>
    </lineage>
</organism>